<protein>
    <recommendedName>
        <fullName evidence="7">Nucleotidyl transferase domain-containing protein</fullName>
    </recommendedName>
</protein>
<dbReference type="PANTHER" id="PTHR43584:SF3">
    <property type="entry name" value="BIFUNCTIONAL PROTEIN GLMU"/>
    <property type="match status" value="1"/>
</dbReference>
<comment type="catalytic activity">
    <reaction evidence="4">
        <text>alpha-D-glucosamine 1-phosphate + acetyl-CoA = N-acetyl-alpha-D-glucosamine 1-phosphate + CoA + H(+)</text>
        <dbReference type="Rhea" id="RHEA:13725"/>
        <dbReference type="ChEBI" id="CHEBI:15378"/>
        <dbReference type="ChEBI" id="CHEBI:57287"/>
        <dbReference type="ChEBI" id="CHEBI:57288"/>
        <dbReference type="ChEBI" id="CHEBI:57776"/>
        <dbReference type="ChEBI" id="CHEBI:58516"/>
        <dbReference type="EC" id="2.3.1.157"/>
    </reaction>
</comment>
<dbReference type="AlphaFoldDB" id="A0A1F5S9B8"/>
<dbReference type="InterPro" id="IPR029044">
    <property type="entry name" value="Nucleotide-diphossugar_trans"/>
</dbReference>
<evidence type="ECO:0000313" key="9">
    <source>
        <dbReference type="Proteomes" id="UP000178323"/>
    </source>
</evidence>
<evidence type="ECO:0000259" key="7">
    <source>
        <dbReference type="Pfam" id="PF00483"/>
    </source>
</evidence>
<comment type="catalytic activity">
    <reaction evidence="5">
        <text>N-acetyl-alpha-D-glucosamine 1-phosphate + UTP + H(+) = UDP-N-acetyl-alpha-D-glucosamine + diphosphate</text>
        <dbReference type="Rhea" id="RHEA:13509"/>
        <dbReference type="ChEBI" id="CHEBI:15378"/>
        <dbReference type="ChEBI" id="CHEBI:33019"/>
        <dbReference type="ChEBI" id="CHEBI:46398"/>
        <dbReference type="ChEBI" id="CHEBI:57705"/>
        <dbReference type="ChEBI" id="CHEBI:57776"/>
        <dbReference type="EC" id="2.7.7.23"/>
    </reaction>
</comment>
<organism evidence="8 9">
    <name type="scientific">Candidatus Falkowbacteria bacterium RBG_13_39_14</name>
    <dbReference type="NCBI Taxonomy" id="1797985"/>
    <lineage>
        <taxon>Bacteria</taxon>
        <taxon>Candidatus Falkowiibacteriota</taxon>
    </lineage>
</organism>
<comment type="function">
    <text evidence="6">Catalyzes the last two sequential reactions in the de novo biosynthetic pathway for UDP-N-acetylglucosamine (UDP-GlcNAc). The C-terminal domain catalyzes the transfer of acetyl group from acetyl coenzyme A to glucosamine-1-phosphate (GlcN-1-P) to produce N-acetylglucosamine-1-phosphate (GlcNAc-1-P), which is converted into UDP-GlcNAc by the transfer of uridine 5-monophosphate (from uridine 5-triphosphate), a reaction catalyzed by the N-terminal domain.</text>
</comment>
<dbReference type="GO" id="GO:0019134">
    <property type="term" value="F:glucosamine-1-phosphate N-acetyltransferase activity"/>
    <property type="evidence" value="ECO:0007669"/>
    <property type="project" value="UniProtKB-EC"/>
</dbReference>
<keyword evidence="1" id="KW-0808">Transferase</keyword>
<evidence type="ECO:0000256" key="2">
    <source>
        <dbReference type="ARBA" id="ARBA00022695"/>
    </source>
</evidence>
<evidence type="ECO:0000256" key="1">
    <source>
        <dbReference type="ARBA" id="ARBA00022679"/>
    </source>
</evidence>
<reference evidence="8 9" key="1">
    <citation type="journal article" date="2016" name="Nat. Commun.">
        <title>Thousands of microbial genomes shed light on interconnected biogeochemical processes in an aquifer system.</title>
        <authorList>
            <person name="Anantharaman K."/>
            <person name="Brown C.T."/>
            <person name="Hug L.A."/>
            <person name="Sharon I."/>
            <person name="Castelle C.J."/>
            <person name="Probst A.J."/>
            <person name="Thomas B.C."/>
            <person name="Singh A."/>
            <person name="Wilkins M.J."/>
            <person name="Karaoz U."/>
            <person name="Brodie E.L."/>
            <person name="Williams K.H."/>
            <person name="Hubbard S.S."/>
            <person name="Banfield J.F."/>
        </authorList>
    </citation>
    <scope>NUCLEOTIDE SEQUENCE [LARGE SCALE GENOMIC DNA]</scope>
</reference>
<dbReference type="PANTHER" id="PTHR43584">
    <property type="entry name" value="NUCLEOTIDYL TRANSFERASE"/>
    <property type="match status" value="1"/>
</dbReference>
<evidence type="ECO:0000256" key="6">
    <source>
        <dbReference type="ARBA" id="ARBA00049628"/>
    </source>
</evidence>
<dbReference type="InterPro" id="IPR005835">
    <property type="entry name" value="NTP_transferase_dom"/>
</dbReference>
<proteinExistence type="predicted"/>
<dbReference type="Pfam" id="PF00483">
    <property type="entry name" value="NTP_transferase"/>
    <property type="match status" value="1"/>
</dbReference>
<dbReference type="EMBL" id="MFFS01000003">
    <property type="protein sequence ID" value="OGF23310.1"/>
    <property type="molecule type" value="Genomic_DNA"/>
</dbReference>
<evidence type="ECO:0000256" key="4">
    <source>
        <dbReference type="ARBA" id="ARBA00048247"/>
    </source>
</evidence>
<gene>
    <name evidence="8" type="ORF">A2Y83_00625</name>
</gene>
<dbReference type="Proteomes" id="UP000178323">
    <property type="component" value="Unassembled WGS sequence"/>
</dbReference>
<name>A0A1F5S9B8_9BACT</name>
<evidence type="ECO:0000313" key="8">
    <source>
        <dbReference type="EMBL" id="OGF23310.1"/>
    </source>
</evidence>
<sequence>MFNKNTGIIILAAGRGKRLGCADIPKVLCELKGRPIASYILEELERGEIEKNKICLVVGFQKEKVMEAFGDGYIYAMQEELSGTAHAAKIGEEELPEDFDNFLILNGDDSAFYRFESFAGFVSKHAKSGNDITLLTCEKDDAQGLGRVIRDGSGKVIAIREKENMMPGDENIKEISTGSFCFRREWFNKIYPSLQPIKGLGEYGLPSFVEKALEIGAKFEAIKLENPDEWFGINTLEQLAEAELKKFTP</sequence>
<dbReference type="STRING" id="1797985.A2Y83_00625"/>
<comment type="caution">
    <text evidence="8">The sequence shown here is derived from an EMBL/GenBank/DDBJ whole genome shotgun (WGS) entry which is preliminary data.</text>
</comment>
<dbReference type="InterPro" id="IPR050065">
    <property type="entry name" value="GlmU-like"/>
</dbReference>
<feature type="domain" description="Nucleotidyl transferase" evidence="7">
    <location>
        <begin position="9"/>
        <end position="243"/>
    </location>
</feature>
<dbReference type="SUPFAM" id="SSF53448">
    <property type="entry name" value="Nucleotide-diphospho-sugar transferases"/>
    <property type="match status" value="1"/>
</dbReference>
<evidence type="ECO:0000256" key="3">
    <source>
        <dbReference type="ARBA" id="ARBA00023315"/>
    </source>
</evidence>
<dbReference type="Gene3D" id="3.90.550.10">
    <property type="entry name" value="Spore Coat Polysaccharide Biosynthesis Protein SpsA, Chain A"/>
    <property type="match status" value="1"/>
</dbReference>
<dbReference type="GO" id="GO:0003977">
    <property type="term" value="F:UDP-N-acetylglucosamine diphosphorylase activity"/>
    <property type="evidence" value="ECO:0007669"/>
    <property type="project" value="UniProtKB-EC"/>
</dbReference>
<keyword evidence="3" id="KW-0012">Acyltransferase</keyword>
<evidence type="ECO:0000256" key="5">
    <source>
        <dbReference type="ARBA" id="ARBA00048493"/>
    </source>
</evidence>
<accession>A0A1F5S9B8</accession>
<keyword evidence="2" id="KW-0548">Nucleotidyltransferase</keyword>